<feature type="transmembrane region" description="Helical" evidence="6">
    <location>
        <begin position="147"/>
        <end position="169"/>
    </location>
</feature>
<feature type="transmembrane region" description="Helical" evidence="6">
    <location>
        <begin position="236"/>
        <end position="259"/>
    </location>
</feature>
<feature type="transmembrane region" description="Helical" evidence="6">
    <location>
        <begin position="58"/>
        <end position="81"/>
    </location>
</feature>
<protein>
    <submittedName>
        <fullName evidence="7">ABC transporter permease</fullName>
    </submittedName>
</protein>
<organism evidence="7 8">
    <name type="scientific">Geovibrio thiophilus</name>
    <dbReference type="NCBI Taxonomy" id="139438"/>
    <lineage>
        <taxon>Bacteria</taxon>
        <taxon>Pseudomonadati</taxon>
        <taxon>Deferribacterota</taxon>
        <taxon>Deferribacteres</taxon>
        <taxon>Deferribacterales</taxon>
        <taxon>Geovibrionaceae</taxon>
        <taxon>Geovibrio</taxon>
    </lineage>
</organism>
<dbReference type="AlphaFoldDB" id="A0A3R5Y6X2"/>
<feature type="transmembrane region" description="Helical" evidence="6">
    <location>
        <begin position="271"/>
        <end position="290"/>
    </location>
</feature>
<evidence type="ECO:0000256" key="6">
    <source>
        <dbReference type="SAM" id="Phobius"/>
    </source>
</evidence>
<dbReference type="PANTHER" id="PTHR47089">
    <property type="entry name" value="ABC TRANSPORTER, PERMEASE PROTEIN"/>
    <property type="match status" value="1"/>
</dbReference>
<feature type="transmembrane region" description="Helical" evidence="6">
    <location>
        <begin position="93"/>
        <end position="110"/>
    </location>
</feature>
<evidence type="ECO:0000256" key="3">
    <source>
        <dbReference type="ARBA" id="ARBA00022692"/>
    </source>
</evidence>
<gene>
    <name evidence="7" type="ORF">EP073_07105</name>
</gene>
<dbReference type="EMBL" id="CP035108">
    <property type="protein sequence ID" value="QAR33176.1"/>
    <property type="molecule type" value="Genomic_DNA"/>
</dbReference>
<dbReference type="Pfam" id="PF02653">
    <property type="entry name" value="BPD_transp_2"/>
    <property type="match status" value="1"/>
</dbReference>
<keyword evidence="8" id="KW-1185">Reference proteome</keyword>
<evidence type="ECO:0000313" key="7">
    <source>
        <dbReference type="EMBL" id="QAR33176.1"/>
    </source>
</evidence>
<dbReference type="Proteomes" id="UP000287502">
    <property type="component" value="Chromosome"/>
</dbReference>
<evidence type="ECO:0000256" key="5">
    <source>
        <dbReference type="ARBA" id="ARBA00023136"/>
    </source>
</evidence>
<keyword evidence="4 6" id="KW-1133">Transmembrane helix</keyword>
<proteinExistence type="predicted"/>
<dbReference type="GO" id="GO:0022857">
    <property type="term" value="F:transmembrane transporter activity"/>
    <property type="evidence" value="ECO:0007669"/>
    <property type="project" value="InterPro"/>
</dbReference>
<feature type="transmembrane region" description="Helical" evidence="6">
    <location>
        <begin position="116"/>
        <end position="138"/>
    </location>
</feature>
<dbReference type="CDD" id="cd06580">
    <property type="entry name" value="TM_PBP1_transp_TpRbsC_like"/>
    <property type="match status" value="1"/>
</dbReference>
<evidence type="ECO:0000256" key="2">
    <source>
        <dbReference type="ARBA" id="ARBA00022475"/>
    </source>
</evidence>
<feature type="transmembrane region" description="Helical" evidence="6">
    <location>
        <begin position="324"/>
        <end position="344"/>
    </location>
</feature>
<accession>A0A3R5Y6X2</accession>
<keyword evidence="2" id="KW-1003">Cell membrane</keyword>
<dbReference type="InterPro" id="IPR001851">
    <property type="entry name" value="ABC_transp_permease"/>
</dbReference>
<keyword evidence="5 6" id="KW-0472">Membrane</keyword>
<dbReference type="GO" id="GO:0005886">
    <property type="term" value="C:plasma membrane"/>
    <property type="evidence" value="ECO:0007669"/>
    <property type="project" value="UniProtKB-SubCell"/>
</dbReference>
<comment type="subcellular location">
    <subcellularLocation>
        <location evidence="1">Cell membrane</location>
        <topology evidence="1">Multi-pass membrane protein</topology>
    </subcellularLocation>
</comment>
<feature type="transmembrane region" description="Helical" evidence="6">
    <location>
        <begin position="297"/>
        <end position="318"/>
    </location>
</feature>
<keyword evidence="3 6" id="KW-0812">Transmembrane</keyword>
<dbReference type="PANTHER" id="PTHR47089:SF1">
    <property type="entry name" value="GUANOSINE ABC TRANSPORTER PERMEASE PROTEIN NUPP"/>
    <property type="match status" value="1"/>
</dbReference>
<dbReference type="KEGG" id="gtl:EP073_07105"/>
<reference evidence="7 8" key="1">
    <citation type="submission" date="2019-01" db="EMBL/GenBank/DDBJ databases">
        <title>Geovibrio thiophilus DSM 11263, complete genome.</title>
        <authorList>
            <person name="Spring S."/>
            <person name="Bunk B."/>
            <person name="Sproer C."/>
        </authorList>
    </citation>
    <scope>NUCLEOTIDE SEQUENCE [LARGE SCALE GENOMIC DNA]</scope>
    <source>
        <strain evidence="7 8">DSM 11263</strain>
    </source>
</reference>
<feature type="transmembrane region" description="Helical" evidence="6">
    <location>
        <begin position="197"/>
        <end position="215"/>
    </location>
</feature>
<dbReference type="OrthoDB" id="9809785at2"/>
<evidence type="ECO:0000256" key="1">
    <source>
        <dbReference type="ARBA" id="ARBA00004651"/>
    </source>
</evidence>
<evidence type="ECO:0000313" key="8">
    <source>
        <dbReference type="Proteomes" id="UP000287502"/>
    </source>
</evidence>
<sequence>MRIRFEKRLEASRAFRITAPFVAVAFSLFTAGIIMLFADINPLEAYRDMIMEALGTSYGISETLVKATPLIICGLGISVAFRMQLWNIGAEGQLVMGAIGASGVALFSGIENHFLMIAAMIAASMLGGGLWAVVSGFLKAKYRVNEIIVTLLMNYIAVSILSLLIYGSWKDPSGFNFPHSAQFTEAARMSYYFDSRLHTGFFIALVLVFFVYVFMEKTVYGYEIRVIGDNPNAAKYAGMNITAAIVGTMFLSGAIAGIAGFSEVSGVQYRLQEGVSIGYGYTAIIVAWLARRSALGVLIVSLIMGVLLVGGDSLQIMWQLPVAFVNLFQGLILFFVLSSDFFIANKMRIIWGRS</sequence>
<evidence type="ECO:0000256" key="4">
    <source>
        <dbReference type="ARBA" id="ARBA00022989"/>
    </source>
</evidence>
<name>A0A3R5Y6X2_9BACT</name>
<feature type="transmembrane region" description="Helical" evidence="6">
    <location>
        <begin position="21"/>
        <end position="38"/>
    </location>
</feature>
<dbReference type="RefSeq" id="WP_128466462.1">
    <property type="nucleotide sequence ID" value="NZ_CP035108.1"/>
</dbReference>